<protein>
    <submittedName>
        <fullName evidence="2">Uncharacterized protein</fullName>
    </submittedName>
</protein>
<accession>A0AAJ0IFW7</accession>
<sequence>MHTTPSTNTARLTAASPLATTKHSGAIGSDTASHYISNLDNIKVPVLSANRSVHADFKIADASRRSRFPRTLRVRVDQATWAPNSLSLLGDRRDGIGDEMQNERDPDGGRRPVSPPLPHHQYHTLKCENSGAHPVKKTEAHIPDPTVPSAQFHLSCFFRKALVEIGYEQNPAVALHHSRGSNVEVAEAGRLVPGGYNQRGWASSQEPFKGPRVRGAELTRPRSITPTQQASGSWNSFARSVGVRSEPVLKPGTRHKGPGPIVVQRERIRASLYLTENDEKMPFLGHPRPRFSHFPLFFPRATTSTLG</sequence>
<gene>
    <name evidence="2" type="ORF">B0T23DRAFT_392235</name>
</gene>
<evidence type="ECO:0000313" key="2">
    <source>
        <dbReference type="EMBL" id="KAK3499640.1"/>
    </source>
</evidence>
<comment type="caution">
    <text evidence="2">The sequence shown here is derived from an EMBL/GenBank/DDBJ whole genome shotgun (WGS) entry which is preliminary data.</text>
</comment>
<dbReference type="GeneID" id="87875616"/>
<name>A0AAJ0IFW7_9PEZI</name>
<dbReference type="Proteomes" id="UP001285908">
    <property type="component" value="Unassembled WGS sequence"/>
</dbReference>
<organism evidence="2 3">
    <name type="scientific">Neurospora hispaniola</name>
    <dbReference type="NCBI Taxonomy" id="588809"/>
    <lineage>
        <taxon>Eukaryota</taxon>
        <taxon>Fungi</taxon>
        <taxon>Dikarya</taxon>
        <taxon>Ascomycota</taxon>
        <taxon>Pezizomycotina</taxon>
        <taxon>Sordariomycetes</taxon>
        <taxon>Sordariomycetidae</taxon>
        <taxon>Sordariales</taxon>
        <taxon>Sordariaceae</taxon>
        <taxon>Neurospora</taxon>
    </lineage>
</organism>
<feature type="compositionally biased region" description="Basic and acidic residues" evidence="1">
    <location>
        <begin position="90"/>
        <end position="110"/>
    </location>
</feature>
<feature type="region of interest" description="Disordered" evidence="1">
    <location>
        <begin position="88"/>
        <end position="124"/>
    </location>
</feature>
<reference evidence="2 3" key="1">
    <citation type="journal article" date="2023" name="Mol. Phylogenet. Evol.">
        <title>Genome-scale phylogeny and comparative genomics of the fungal order Sordariales.</title>
        <authorList>
            <person name="Hensen N."/>
            <person name="Bonometti L."/>
            <person name="Westerberg I."/>
            <person name="Brannstrom I.O."/>
            <person name="Guillou S."/>
            <person name="Cros-Aarteil S."/>
            <person name="Calhoun S."/>
            <person name="Haridas S."/>
            <person name="Kuo A."/>
            <person name="Mondo S."/>
            <person name="Pangilinan J."/>
            <person name="Riley R."/>
            <person name="LaButti K."/>
            <person name="Andreopoulos B."/>
            <person name="Lipzen A."/>
            <person name="Chen C."/>
            <person name="Yan M."/>
            <person name="Daum C."/>
            <person name="Ng V."/>
            <person name="Clum A."/>
            <person name="Steindorff A."/>
            <person name="Ohm R.A."/>
            <person name="Martin F."/>
            <person name="Silar P."/>
            <person name="Natvig D.O."/>
            <person name="Lalanne C."/>
            <person name="Gautier V."/>
            <person name="Ament-Velasquez S.L."/>
            <person name="Kruys A."/>
            <person name="Hutchinson M.I."/>
            <person name="Powell A.J."/>
            <person name="Barry K."/>
            <person name="Miller A.N."/>
            <person name="Grigoriev I.V."/>
            <person name="Debuchy R."/>
            <person name="Gladieux P."/>
            <person name="Hiltunen Thoren M."/>
            <person name="Johannesson H."/>
        </authorList>
    </citation>
    <scope>NUCLEOTIDE SEQUENCE [LARGE SCALE GENOMIC DNA]</scope>
    <source>
        <strain evidence="2 3">FGSC 10403</strain>
    </source>
</reference>
<dbReference type="RefSeq" id="XP_062697273.1">
    <property type="nucleotide sequence ID" value="XM_062837994.1"/>
</dbReference>
<evidence type="ECO:0000313" key="3">
    <source>
        <dbReference type="Proteomes" id="UP001285908"/>
    </source>
</evidence>
<keyword evidence="3" id="KW-1185">Reference proteome</keyword>
<proteinExistence type="predicted"/>
<dbReference type="AlphaFoldDB" id="A0AAJ0IFW7"/>
<dbReference type="EMBL" id="JAULSX010000001">
    <property type="protein sequence ID" value="KAK3499640.1"/>
    <property type="molecule type" value="Genomic_DNA"/>
</dbReference>
<evidence type="ECO:0000256" key="1">
    <source>
        <dbReference type="SAM" id="MobiDB-lite"/>
    </source>
</evidence>